<name>A0ABQ6FBA8_9RHOO</name>
<dbReference type="CDD" id="cd00614">
    <property type="entry name" value="CGS_like"/>
    <property type="match status" value="1"/>
</dbReference>
<dbReference type="EMBL" id="BSPX01000033">
    <property type="protein sequence ID" value="GLT22883.1"/>
    <property type="molecule type" value="Genomic_DNA"/>
</dbReference>
<sequence length="397" mass="42064">MSNDPILGLDPDTLAIRAGIERSQFNEHSEALYLTSSFVFNSAAEAAARFSGEEEGNVYARFTNPTVTAMQQRLAALEGAEACIATASGMAAIMSAVMALLSSGDHVVVSRGVFGATQQLFGNILSRFGITSTFVPATDLEAYRAAVTPSTKMFFIESPSNPLTELVDIAAVAAIAHESKALLAVDNCFCSPALQQPLKLGADLVIHSATKYLDGQGRVLGGAVCGSKVLVDEVLKFLRTAGPCISPFNAWVILKGLETLKIRMAAQSASALELATWLEAQPQVARVFYPGLPSHAQYDLAKRQQRSGGAIVSFEVKGGREEAWTVVDSTRVVSITANLGDTKTTLTHPASTTHGRISPEAREASGIRESLLRVAVGLEAIEDLKADLARGLAKLDV</sequence>
<dbReference type="InterPro" id="IPR015422">
    <property type="entry name" value="PyrdxlP-dep_Trfase_small"/>
</dbReference>
<feature type="modified residue" description="N6-(pyridoxal phosphate)lysine" evidence="3">
    <location>
        <position position="211"/>
    </location>
</feature>
<dbReference type="PROSITE" id="PS00868">
    <property type="entry name" value="CYS_MET_METAB_PP"/>
    <property type="match status" value="1"/>
</dbReference>
<evidence type="ECO:0000313" key="6">
    <source>
        <dbReference type="Proteomes" id="UP001157167"/>
    </source>
</evidence>
<dbReference type="PIRSF" id="PIRSF001434">
    <property type="entry name" value="CGS"/>
    <property type="match status" value="1"/>
</dbReference>
<dbReference type="InterPro" id="IPR006234">
    <property type="entry name" value="O-succ-hSer_sulfhydrylase"/>
</dbReference>
<dbReference type="NCBIfam" id="NF006003">
    <property type="entry name" value="PRK08133.1"/>
    <property type="match status" value="1"/>
</dbReference>
<comment type="subunit">
    <text evidence="3">Homotetramer.</text>
</comment>
<dbReference type="InterPro" id="IPR054542">
    <property type="entry name" value="Cys_met_metab_PP"/>
</dbReference>
<dbReference type="Gene3D" id="3.40.640.10">
    <property type="entry name" value="Type I PLP-dependent aspartate aminotransferase-like (Major domain)"/>
    <property type="match status" value="1"/>
</dbReference>
<accession>A0ABQ6FBA8</accession>
<evidence type="ECO:0000256" key="4">
    <source>
        <dbReference type="RuleBase" id="RU362118"/>
    </source>
</evidence>
<dbReference type="EC" id="2.5.1.-" evidence="3"/>
<keyword evidence="3" id="KW-0808">Transferase</keyword>
<dbReference type="SUPFAM" id="SSF53383">
    <property type="entry name" value="PLP-dependent transferases"/>
    <property type="match status" value="1"/>
</dbReference>
<comment type="pathway">
    <text evidence="3">Amino-acid biosynthesis; L-methionine biosynthesis via de novo pathway; L-homocysteine from O-succinyl-L-homoserine: step 1/1.</text>
</comment>
<evidence type="ECO:0000256" key="3">
    <source>
        <dbReference type="HAMAP-Rule" id="MF_02056"/>
    </source>
</evidence>
<organism evidence="5 6">
    <name type="scientific">Zoogloea oryzae</name>
    <dbReference type="NCBI Taxonomy" id="310767"/>
    <lineage>
        <taxon>Bacteria</taxon>
        <taxon>Pseudomonadati</taxon>
        <taxon>Pseudomonadota</taxon>
        <taxon>Betaproteobacteria</taxon>
        <taxon>Rhodocyclales</taxon>
        <taxon>Zoogloeaceae</taxon>
        <taxon>Zoogloea</taxon>
    </lineage>
</organism>
<dbReference type="Gene3D" id="3.90.1150.10">
    <property type="entry name" value="Aspartate Aminotransferase, domain 1"/>
    <property type="match status" value="1"/>
</dbReference>
<dbReference type="HAMAP" id="MF_02056">
    <property type="entry name" value="MetZ"/>
    <property type="match status" value="1"/>
</dbReference>
<comment type="cofactor">
    <cofactor evidence="1 3 4">
        <name>pyridoxal 5'-phosphate</name>
        <dbReference type="ChEBI" id="CHEBI:597326"/>
    </cofactor>
</comment>
<comment type="catalytic activity">
    <reaction evidence="3">
        <text>O-succinyl-L-homoserine + hydrogen sulfide = L-homocysteine + succinate</text>
        <dbReference type="Rhea" id="RHEA:27826"/>
        <dbReference type="ChEBI" id="CHEBI:29919"/>
        <dbReference type="ChEBI" id="CHEBI:30031"/>
        <dbReference type="ChEBI" id="CHEBI:57661"/>
        <dbReference type="ChEBI" id="CHEBI:58199"/>
    </reaction>
</comment>
<keyword evidence="2 3" id="KW-0663">Pyridoxal phosphate</keyword>
<comment type="caution">
    <text evidence="5">The sequence shown here is derived from an EMBL/GenBank/DDBJ whole genome shotgun (WGS) entry which is preliminary data.</text>
</comment>
<evidence type="ECO:0000313" key="5">
    <source>
        <dbReference type="EMBL" id="GLT22883.1"/>
    </source>
</evidence>
<dbReference type="RefSeq" id="WP_284188153.1">
    <property type="nucleotide sequence ID" value="NZ_BSPX01000033.1"/>
</dbReference>
<dbReference type="NCBIfam" id="TIGR01325">
    <property type="entry name" value="O_suc_HS_sulf"/>
    <property type="match status" value="1"/>
</dbReference>
<gene>
    <name evidence="3 5" type="primary">metZ</name>
    <name evidence="5" type="ORF">GCM10007933_23440</name>
</gene>
<dbReference type="Pfam" id="PF01053">
    <property type="entry name" value="Cys_Met_Meta_PP"/>
    <property type="match status" value="1"/>
</dbReference>
<dbReference type="InterPro" id="IPR015424">
    <property type="entry name" value="PyrdxlP-dep_Trfase"/>
</dbReference>
<comment type="similarity">
    <text evidence="3">Belongs to the trans-sulfuration enzymes family. MetZ subfamily.</text>
</comment>
<reference evidence="6" key="1">
    <citation type="journal article" date="2019" name="Int. J. Syst. Evol. Microbiol.">
        <title>The Global Catalogue of Microorganisms (GCM) 10K type strain sequencing project: providing services to taxonomists for standard genome sequencing and annotation.</title>
        <authorList>
            <consortium name="The Broad Institute Genomics Platform"/>
            <consortium name="The Broad Institute Genome Sequencing Center for Infectious Disease"/>
            <person name="Wu L."/>
            <person name="Ma J."/>
        </authorList>
    </citation>
    <scope>NUCLEOTIDE SEQUENCE [LARGE SCALE GENOMIC DNA]</scope>
    <source>
        <strain evidence="6">NBRC 102407</strain>
    </source>
</reference>
<comment type="function">
    <text evidence="3">Catalyzes the formation of L-homocysteine from O-succinyl-L-homoserine (OSHS) and hydrogen sulfide.</text>
</comment>
<keyword evidence="3" id="KW-0028">Amino-acid biosynthesis</keyword>
<dbReference type="InterPro" id="IPR000277">
    <property type="entry name" value="Cys/Met-Metab_PyrdxlP-dep_enz"/>
</dbReference>
<dbReference type="Proteomes" id="UP001157167">
    <property type="component" value="Unassembled WGS sequence"/>
</dbReference>
<dbReference type="PANTHER" id="PTHR11808">
    <property type="entry name" value="TRANS-SULFURATION ENZYME FAMILY MEMBER"/>
    <property type="match status" value="1"/>
</dbReference>
<evidence type="ECO:0000256" key="1">
    <source>
        <dbReference type="ARBA" id="ARBA00001933"/>
    </source>
</evidence>
<proteinExistence type="inferred from homology"/>
<evidence type="ECO:0000256" key="2">
    <source>
        <dbReference type="ARBA" id="ARBA00022898"/>
    </source>
</evidence>
<dbReference type="PANTHER" id="PTHR11808:SF80">
    <property type="entry name" value="CYSTATHIONINE GAMMA-LYASE"/>
    <property type="match status" value="1"/>
</dbReference>
<dbReference type="InterPro" id="IPR015421">
    <property type="entry name" value="PyrdxlP-dep_Trfase_major"/>
</dbReference>
<keyword evidence="3" id="KW-0486">Methionine biosynthesis</keyword>
<protein>
    <recommendedName>
        <fullName evidence="3">O-succinylhomoserine sulfhydrylase</fullName>
        <shortName evidence="3">OSH sulfhydrylase</shortName>
        <shortName evidence="3">OSHS sulfhydrylase</shortName>
        <ecNumber evidence="3">2.5.1.-</ecNumber>
    </recommendedName>
</protein>
<keyword evidence="6" id="KW-1185">Reference proteome</keyword>